<feature type="transmembrane region" description="Helical" evidence="6">
    <location>
        <begin position="122"/>
        <end position="144"/>
    </location>
</feature>
<feature type="transmembrane region" description="Helical" evidence="6">
    <location>
        <begin position="375"/>
        <end position="396"/>
    </location>
</feature>
<keyword evidence="5 6" id="KW-0472">Membrane</keyword>
<comment type="subcellular location">
    <subcellularLocation>
        <location evidence="1">Cell membrane</location>
        <topology evidence="1">Multi-pass membrane protein</topology>
    </subcellularLocation>
</comment>
<feature type="transmembrane region" description="Helical" evidence="6">
    <location>
        <begin position="88"/>
        <end position="110"/>
    </location>
</feature>
<keyword evidence="2" id="KW-1003">Cell membrane</keyword>
<feature type="transmembrane region" description="Helical" evidence="6">
    <location>
        <begin position="403"/>
        <end position="424"/>
    </location>
</feature>
<feature type="transmembrane region" description="Helical" evidence="6">
    <location>
        <begin position="339"/>
        <end position="363"/>
    </location>
</feature>
<dbReference type="Pfam" id="PF13440">
    <property type="entry name" value="Polysacc_synt_3"/>
    <property type="match status" value="1"/>
</dbReference>
<comment type="caution">
    <text evidence="7">The sequence shown here is derived from an EMBL/GenBank/DDBJ whole genome shotgun (WGS) entry which is preliminary data.</text>
</comment>
<keyword evidence="3 6" id="KW-0812">Transmembrane</keyword>
<evidence type="ECO:0000313" key="8">
    <source>
        <dbReference type="Proteomes" id="UP001297272"/>
    </source>
</evidence>
<dbReference type="InterPro" id="IPR050833">
    <property type="entry name" value="Poly_Biosynth_Transport"/>
</dbReference>
<feature type="transmembrane region" description="Helical" evidence="6">
    <location>
        <begin position="465"/>
        <end position="484"/>
    </location>
</feature>
<dbReference type="EMBL" id="JAFMNX010000001">
    <property type="protein sequence ID" value="MBS9719641.1"/>
    <property type="molecule type" value="Genomic_DNA"/>
</dbReference>
<feature type="transmembrane region" description="Helical" evidence="6">
    <location>
        <begin position="156"/>
        <end position="177"/>
    </location>
</feature>
<feature type="transmembrane region" description="Helical" evidence="6">
    <location>
        <begin position="198"/>
        <end position="223"/>
    </location>
</feature>
<evidence type="ECO:0000256" key="3">
    <source>
        <dbReference type="ARBA" id="ARBA00022692"/>
    </source>
</evidence>
<keyword evidence="4 6" id="KW-1133">Transmembrane helix</keyword>
<gene>
    <name evidence="7" type="ORF">JYU29_02955</name>
</gene>
<protein>
    <submittedName>
        <fullName evidence="7">Lipopolysaccharide biosynthesis protein</fullName>
    </submittedName>
</protein>
<evidence type="ECO:0000256" key="6">
    <source>
        <dbReference type="SAM" id="Phobius"/>
    </source>
</evidence>
<feature type="transmembrane region" description="Helical" evidence="6">
    <location>
        <begin position="55"/>
        <end position="76"/>
    </location>
</feature>
<keyword evidence="8" id="KW-1185">Reference proteome</keyword>
<reference evidence="7 8" key="1">
    <citation type="submission" date="2021-03" db="EMBL/GenBank/DDBJ databases">
        <title>Tianweitania aestuarii sp. nov., isolated from a tidal flat.</title>
        <authorList>
            <person name="Park S."/>
            <person name="Yoon J.-H."/>
        </authorList>
    </citation>
    <scope>NUCLEOTIDE SEQUENCE [LARGE SCALE GENOMIC DNA]</scope>
    <source>
        <strain evidence="7 8">BSSL-BM11</strain>
    </source>
</reference>
<accession>A0ABS5RTN9</accession>
<proteinExistence type="predicted"/>
<feature type="transmembrane region" description="Helical" evidence="6">
    <location>
        <begin position="430"/>
        <end position="453"/>
    </location>
</feature>
<evidence type="ECO:0000256" key="5">
    <source>
        <dbReference type="ARBA" id="ARBA00023136"/>
    </source>
</evidence>
<evidence type="ECO:0000256" key="4">
    <source>
        <dbReference type="ARBA" id="ARBA00022989"/>
    </source>
</evidence>
<feature type="transmembrane region" description="Helical" evidence="6">
    <location>
        <begin position="272"/>
        <end position="289"/>
    </location>
</feature>
<evidence type="ECO:0000313" key="7">
    <source>
        <dbReference type="EMBL" id="MBS9719641.1"/>
    </source>
</evidence>
<organism evidence="7 8">
    <name type="scientific">Tianweitania aestuarii</name>
    <dbReference type="NCBI Taxonomy" id="2814886"/>
    <lineage>
        <taxon>Bacteria</taxon>
        <taxon>Pseudomonadati</taxon>
        <taxon>Pseudomonadota</taxon>
        <taxon>Alphaproteobacteria</taxon>
        <taxon>Hyphomicrobiales</taxon>
        <taxon>Phyllobacteriaceae</taxon>
        <taxon>Tianweitania</taxon>
    </lineage>
</organism>
<name>A0ABS5RTN9_9HYPH</name>
<evidence type="ECO:0000256" key="1">
    <source>
        <dbReference type="ARBA" id="ARBA00004651"/>
    </source>
</evidence>
<evidence type="ECO:0000256" key="2">
    <source>
        <dbReference type="ARBA" id="ARBA00022475"/>
    </source>
</evidence>
<dbReference type="PANTHER" id="PTHR30250:SF28">
    <property type="entry name" value="POLYSACCHARIDE BIOSYNTHESIS PROTEIN"/>
    <property type="match status" value="1"/>
</dbReference>
<dbReference type="RefSeq" id="WP_213983259.1">
    <property type="nucleotide sequence ID" value="NZ_JAFMNX010000001.1"/>
</dbReference>
<dbReference type="Proteomes" id="UP001297272">
    <property type="component" value="Unassembled WGS sequence"/>
</dbReference>
<sequence length="487" mass="52356">MPKRSVRTRVIAIVCRAVSSRKKKRPRDRRHRQLGWMTVRTRLAALNGNGILGDVLRLVSGTAGGRLIALLAMPIVTRLYSPDDFALLAVYLSLVSMGGVIACLRFDVAIPVAENEADAAHLLVLALTIAATIAAVLMIVAVTIPDLAAQALSKPALAHWLWLVPVGIFLAASYSALQFWATRLRRFGTIAVTRITQAATGVGAMLALGWAGFAPLGLLLGNMLNNGAGNTRLLVETSRRDRAVLVGVSRSGLLSVFGKYRRFPLYSVPEALANIAGLQIPILMIAGLAGNEAGYLLLAQQVMTAPMALLGSSIAQVYVSRAPEALKEGRLAEFTLSMLGRLAQIGVAPLIVAGIVAPFVFPLVFGPEWQRSGEIISWMVPWMVLQFLATPISLALHVTRRQHWAMALHVAGLLLRVLPLLVALRLSNGYLVAGYIAGSTLFYAMYLIVVIYSAGISLRANIGRAIFGLLFGLSAYSLLIYSLHHGF</sequence>
<dbReference type="PANTHER" id="PTHR30250">
    <property type="entry name" value="PST FAMILY PREDICTED COLANIC ACID TRANSPORTER"/>
    <property type="match status" value="1"/>
</dbReference>